<dbReference type="AlphaFoldDB" id="A0A9K3JS99"/>
<dbReference type="Gramene" id="mRNA:HanXRQr2_Chr02g0084501">
    <property type="protein sequence ID" value="CDS:HanXRQr2_Chr02g0084501.1"/>
    <property type="gene ID" value="HanXRQr2_Chr02g0084501"/>
</dbReference>
<dbReference type="PANTHER" id="PTHR48063:SF103">
    <property type="entry name" value="LEUCINE-RICH RECEPTOR-LIKE KINASE FAMILY PROTEIN"/>
    <property type="match status" value="1"/>
</dbReference>
<dbReference type="InterPro" id="IPR032675">
    <property type="entry name" value="LRR_dom_sf"/>
</dbReference>
<evidence type="ECO:0000256" key="3">
    <source>
        <dbReference type="ARBA" id="ARBA00022729"/>
    </source>
</evidence>
<sequence>MDVTSHKSSIHTLIHLTTLSIVTLSFIENNLNSSMYHWLFPLTSNRLVHLYLSRNKLDNIPKYLGNLCSLTSLYFDRNSVPVKFPIFLNHLSGCTSLMLRRLYASSSHFTGSLSNDIQKFSSLQSLDLSNNQLNGTISI</sequence>
<keyword evidence="7" id="KW-0808">Transferase</keyword>
<keyword evidence="5" id="KW-0472">Membrane</keyword>
<keyword evidence="2" id="KW-0812">Transmembrane</keyword>
<dbReference type="PANTHER" id="PTHR48063">
    <property type="entry name" value="LRR RECEPTOR-LIKE KINASE"/>
    <property type="match status" value="1"/>
</dbReference>
<evidence type="ECO:0000313" key="8">
    <source>
        <dbReference type="Proteomes" id="UP000215914"/>
    </source>
</evidence>
<comment type="subcellular location">
    <subcellularLocation>
        <location evidence="1">Membrane</location>
        <topology evidence="1">Single-pass type I membrane protein</topology>
    </subcellularLocation>
</comment>
<evidence type="ECO:0000256" key="4">
    <source>
        <dbReference type="ARBA" id="ARBA00022989"/>
    </source>
</evidence>
<dbReference type="GO" id="GO:0016740">
    <property type="term" value="F:transferase activity"/>
    <property type="evidence" value="ECO:0007669"/>
    <property type="project" value="UniProtKB-KW"/>
</dbReference>
<evidence type="ECO:0000256" key="2">
    <source>
        <dbReference type="ARBA" id="ARBA00022692"/>
    </source>
</evidence>
<dbReference type="SUPFAM" id="SSF52058">
    <property type="entry name" value="L domain-like"/>
    <property type="match status" value="1"/>
</dbReference>
<evidence type="ECO:0000256" key="1">
    <source>
        <dbReference type="ARBA" id="ARBA00004479"/>
    </source>
</evidence>
<keyword evidence="8" id="KW-1185">Reference proteome</keyword>
<keyword evidence="3" id="KW-0732">Signal</keyword>
<comment type="caution">
    <text evidence="7">The sequence shown here is derived from an EMBL/GenBank/DDBJ whole genome shotgun (WGS) entry which is preliminary data.</text>
</comment>
<dbReference type="GO" id="GO:0016020">
    <property type="term" value="C:membrane"/>
    <property type="evidence" value="ECO:0007669"/>
    <property type="project" value="UniProtKB-SubCell"/>
</dbReference>
<reference evidence="7" key="2">
    <citation type="submission" date="2020-06" db="EMBL/GenBank/DDBJ databases">
        <title>Helianthus annuus Genome sequencing and assembly Release 2.</title>
        <authorList>
            <person name="Gouzy J."/>
            <person name="Langlade N."/>
            <person name="Munos S."/>
        </authorList>
    </citation>
    <scope>NUCLEOTIDE SEQUENCE</scope>
    <source>
        <tissue evidence="7">Leaves</tissue>
    </source>
</reference>
<keyword evidence="6" id="KW-0325">Glycoprotein</keyword>
<dbReference type="EC" id="2.7.-.-" evidence="7"/>
<dbReference type="InterPro" id="IPR001611">
    <property type="entry name" value="Leu-rich_rpt"/>
</dbReference>
<reference evidence="7" key="1">
    <citation type="journal article" date="2017" name="Nature">
        <title>The sunflower genome provides insights into oil metabolism, flowering and Asterid evolution.</title>
        <authorList>
            <person name="Badouin H."/>
            <person name="Gouzy J."/>
            <person name="Grassa C.J."/>
            <person name="Murat F."/>
            <person name="Staton S.E."/>
            <person name="Cottret L."/>
            <person name="Lelandais-Briere C."/>
            <person name="Owens G.L."/>
            <person name="Carrere S."/>
            <person name="Mayjonade B."/>
            <person name="Legrand L."/>
            <person name="Gill N."/>
            <person name="Kane N.C."/>
            <person name="Bowers J.E."/>
            <person name="Hubner S."/>
            <person name="Bellec A."/>
            <person name="Berard A."/>
            <person name="Berges H."/>
            <person name="Blanchet N."/>
            <person name="Boniface M.C."/>
            <person name="Brunel D."/>
            <person name="Catrice O."/>
            <person name="Chaidir N."/>
            <person name="Claudel C."/>
            <person name="Donnadieu C."/>
            <person name="Faraut T."/>
            <person name="Fievet G."/>
            <person name="Helmstetter N."/>
            <person name="King M."/>
            <person name="Knapp S.J."/>
            <person name="Lai Z."/>
            <person name="Le Paslier M.C."/>
            <person name="Lippi Y."/>
            <person name="Lorenzon L."/>
            <person name="Mandel J.R."/>
            <person name="Marage G."/>
            <person name="Marchand G."/>
            <person name="Marquand E."/>
            <person name="Bret-Mestries E."/>
            <person name="Morien E."/>
            <person name="Nambeesan S."/>
            <person name="Nguyen T."/>
            <person name="Pegot-Espagnet P."/>
            <person name="Pouilly N."/>
            <person name="Raftis F."/>
            <person name="Sallet E."/>
            <person name="Schiex T."/>
            <person name="Thomas J."/>
            <person name="Vandecasteele C."/>
            <person name="Vares D."/>
            <person name="Vear F."/>
            <person name="Vautrin S."/>
            <person name="Crespi M."/>
            <person name="Mangin B."/>
            <person name="Burke J.M."/>
            <person name="Salse J."/>
            <person name="Munos S."/>
            <person name="Vincourt P."/>
            <person name="Rieseberg L.H."/>
            <person name="Langlade N.B."/>
        </authorList>
    </citation>
    <scope>NUCLEOTIDE SEQUENCE</scope>
    <source>
        <tissue evidence="7">Leaves</tissue>
    </source>
</reference>
<evidence type="ECO:0000256" key="5">
    <source>
        <dbReference type="ARBA" id="ARBA00023136"/>
    </source>
</evidence>
<keyword evidence="4" id="KW-1133">Transmembrane helix</keyword>
<evidence type="ECO:0000256" key="6">
    <source>
        <dbReference type="ARBA" id="ARBA00023180"/>
    </source>
</evidence>
<protein>
    <submittedName>
        <fullName evidence="7">Transferase</fullName>
        <ecNumber evidence="7">2.7.-.-</ecNumber>
    </submittedName>
</protein>
<dbReference type="PROSITE" id="PS51450">
    <property type="entry name" value="LRR"/>
    <property type="match status" value="1"/>
</dbReference>
<gene>
    <name evidence="7" type="ORF">HanXRQr2_Chr02g0084501</name>
</gene>
<dbReference type="EMBL" id="MNCJ02000317">
    <property type="protein sequence ID" value="KAF5820053.1"/>
    <property type="molecule type" value="Genomic_DNA"/>
</dbReference>
<organism evidence="7 8">
    <name type="scientific">Helianthus annuus</name>
    <name type="common">Common sunflower</name>
    <dbReference type="NCBI Taxonomy" id="4232"/>
    <lineage>
        <taxon>Eukaryota</taxon>
        <taxon>Viridiplantae</taxon>
        <taxon>Streptophyta</taxon>
        <taxon>Embryophyta</taxon>
        <taxon>Tracheophyta</taxon>
        <taxon>Spermatophyta</taxon>
        <taxon>Magnoliopsida</taxon>
        <taxon>eudicotyledons</taxon>
        <taxon>Gunneridae</taxon>
        <taxon>Pentapetalae</taxon>
        <taxon>asterids</taxon>
        <taxon>campanulids</taxon>
        <taxon>Asterales</taxon>
        <taxon>Asteraceae</taxon>
        <taxon>Asteroideae</taxon>
        <taxon>Heliantheae alliance</taxon>
        <taxon>Heliantheae</taxon>
        <taxon>Helianthus</taxon>
    </lineage>
</organism>
<evidence type="ECO:0000313" key="7">
    <source>
        <dbReference type="EMBL" id="KAF5820053.1"/>
    </source>
</evidence>
<dbReference type="Gene3D" id="3.80.10.10">
    <property type="entry name" value="Ribonuclease Inhibitor"/>
    <property type="match status" value="1"/>
</dbReference>
<proteinExistence type="predicted"/>
<dbReference type="InterPro" id="IPR046956">
    <property type="entry name" value="RLP23-like"/>
</dbReference>
<name>A0A9K3JS99_HELAN</name>
<dbReference type="Proteomes" id="UP000215914">
    <property type="component" value="Unassembled WGS sequence"/>
</dbReference>
<dbReference type="Pfam" id="PF00560">
    <property type="entry name" value="LRR_1"/>
    <property type="match status" value="2"/>
</dbReference>
<accession>A0A9K3JS99</accession>